<dbReference type="Gene3D" id="3.30.420.10">
    <property type="entry name" value="Ribonuclease H-like superfamily/Ribonuclease H"/>
    <property type="match status" value="2"/>
</dbReference>
<dbReference type="FunFam" id="1.10.340.70:FF:000001">
    <property type="entry name" value="Retrovirus-related Pol polyprotein from transposon gypsy-like Protein"/>
    <property type="match status" value="2"/>
</dbReference>
<evidence type="ECO:0000256" key="34">
    <source>
        <dbReference type="ARBA" id="ARBA00055383"/>
    </source>
</evidence>
<reference evidence="40" key="1">
    <citation type="journal article" date="2020" name="J Insects Food Feed">
        <title>The yellow mealworm (Tenebrio molitor) genome: a resource for the emerging insects as food and feed industry.</title>
        <authorList>
            <person name="Eriksson T."/>
            <person name="Andere A."/>
            <person name="Kelstrup H."/>
            <person name="Emery V."/>
            <person name="Picard C."/>
        </authorList>
    </citation>
    <scope>NUCLEOTIDE SEQUENCE</scope>
    <source>
        <strain evidence="40">Stoneville</strain>
        <tissue evidence="40">Whole head</tissue>
    </source>
</reference>
<comment type="function">
    <text evidence="34">Capsid protein (CA) is the structural component of the virus-like particle (VLP), forming the shell that encapsulates the genomic RNA-nucleocapsid complex.</text>
</comment>
<evidence type="ECO:0000256" key="11">
    <source>
        <dbReference type="ARBA" id="ARBA00022722"/>
    </source>
</evidence>
<dbReference type="Gene3D" id="3.30.70.270">
    <property type="match status" value="4"/>
</dbReference>
<evidence type="ECO:0000256" key="29">
    <source>
        <dbReference type="ARBA" id="ARBA00023242"/>
    </source>
</evidence>
<dbReference type="EC" id="2.7.7.49" evidence="5"/>
<keyword evidence="8" id="KW-0645">Protease</keyword>
<dbReference type="Pfam" id="PF00665">
    <property type="entry name" value="rve"/>
    <property type="match status" value="2"/>
</dbReference>
<dbReference type="SUPFAM" id="SSF50630">
    <property type="entry name" value="Acid proteases"/>
    <property type="match status" value="2"/>
</dbReference>
<evidence type="ECO:0000256" key="27">
    <source>
        <dbReference type="ARBA" id="ARBA00023125"/>
    </source>
</evidence>
<dbReference type="InterPro" id="IPR043502">
    <property type="entry name" value="DNA/RNA_pol_sf"/>
</dbReference>
<dbReference type="InterPro" id="IPR001584">
    <property type="entry name" value="Integrase_cat-core"/>
</dbReference>
<evidence type="ECO:0000256" key="32">
    <source>
        <dbReference type="ARBA" id="ARBA00025615"/>
    </source>
</evidence>
<evidence type="ECO:0000256" key="24">
    <source>
        <dbReference type="ARBA" id="ARBA00022918"/>
    </source>
</evidence>
<keyword evidence="16" id="KW-0255">Endonuclease</keyword>
<evidence type="ECO:0000313" key="40">
    <source>
        <dbReference type="EMBL" id="KAH0821123.1"/>
    </source>
</evidence>
<comment type="function">
    <text evidence="2">The aspartyl protease (PR) mediates the proteolytic cleavages of the Gag and Gag-Pol polyproteins after assembly of the VLP.</text>
</comment>
<keyword evidence="19" id="KW-0862">Zinc</keyword>
<evidence type="ECO:0000256" key="23">
    <source>
        <dbReference type="ARBA" id="ARBA00022908"/>
    </source>
</evidence>
<feature type="domain" description="Reverse transcriptase" evidence="38">
    <location>
        <begin position="480"/>
        <end position="665"/>
    </location>
</feature>
<keyword evidence="26" id="KW-0917">Virion maturation</keyword>
<evidence type="ECO:0000256" key="8">
    <source>
        <dbReference type="ARBA" id="ARBA00022670"/>
    </source>
</evidence>
<organism evidence="40 41">
    <name type="scientific">Tenebrio molitor</name>
    <name type="common">Yellow mealworm beetle</name>
    <dbReference type="NCBI Taxonomy" id="7067"/>
    <lineage>
        <taxon>Eukaryota</taxon>
        <taxon>Metazoa</taxon>
        <taxon>Ecdysozoa</taxon>
        <taxon>Arthropoda</taxon>
        <taxon>Hexapoda</taxon>
        <taxon>Insecta</taxon>
        <taxon>Pterygota</taxon>
        <taxon>Neoptera</taxon>
        <taxon>Endopterygota</taxon>
        <taxon>Coleoptera</taxon>
        <taxon>Polyphaga</taxon>
        <taxon>Cucujiformia</taxon>
        <taxon>Tenebrionidae</taxon>
        <taxon>Tenebrio</taxon>
    </lineage>
</organism>
<dbReference type="InterPro" id="IPR012337">
    <property type="entry name" value="RNaseH-like_sf"/>
</dbReference>
<evidence type="ECO:0000256" key="19">
    <source>
        <dbReference type="ARBA" id="ARBA00022833"/>
    </source>
</evidence>
<evidence type="ECO:0000256" key="21">
    <source>
        <dbReference type="ARBA" id="ARBA00022842"/>
    </source>
</evidence>
<evidence type="ECO:0000256" key="28">
    <source>
        <dbReference type="ARBA" id="ARBA00023172"/>
    </source>
</evidence>
<keyword evidence="6" id="KW-0963">Cytoplasm</keyword>
<comment type="function">
    <text evidence="33">Nucleocapsid protein p11 (NC) forms the nucleocore that coats the retro-elements dimeric RNA. Binds these RNAs through its zinc fingers. Promotes primer tRNA(i)-Met annealing to the multipartite primer-binding site (PBS), dimerization of Ty3 RNA and initiation of reverse transcription.</text>
</comment>
<evidence type="ECO:0000256" key="37">
    <source>
        <dbReference type="SAM" id="MobiDB-lite"/>
    </source>
</evidence>
<dbReference type="GO" id="GO:0015074">
    <property type="term" value="P:DNA integration"/>
    <property type="evidence" value="ECO:0007669"/>
    <property type="project" value="UniProtKB-KW"/>
</dbReference>
<evidence type="ECO:0000256" key="15">
    <source>
        <dbReference type="ARBA" id="ARBA00022758"/>
    </source>
</evidence>
<evidence type="ECO:0000256" key="13">
    <source>
        <dbReference type="ARBA" id="ARBA00022741"/>
    </source>
</evidence>
<dbReference type="GO" id="GO:0003887">
    <property type="term" value="F:DNA-directed DNA polymerase activity"/>
    <property type="evidence" value="ECO:0007669"/>
    <property type="project" value="UniProtKB-KW"/>
</dbReference>
<keyword evidence="11" id="KW-0540">Nuclease</keyword>
<dbReference type="Gene3D" id="3.10.10.10">
    <property type="entry name" value="HIV Type 1 Reverse Transcriptase, subunit A, domain 1"/>
    <property type="match status" value="2"/>
</dbReference>
<keyword evidence="24" id="KW-0695">RNA-directed DNA polymerase</keyword>
<dbReference type="InterPro" id="IPR036397">
    <property type="entry name" value="RNaseH_sf"/>
</dbReference>
<evidence type="ECO:0000256" key="10">
    <source>
        <dbReference type="ARBA" id="ARBA00022695"/>
    </source>
</evidence>
<evidence type="ECO:0000256" key="22">
    <source>
        <dbReference type="ARBA" id="ARBA00022884"/>
    </source>
</evidence>
<keyword evidence="28" id="KW-0233">DNA recombination</keyword>
<keyword evidence="41" id="KW-1185">Reference proteome</keyword>
<evidence type="ECO:0000256" key="16">
    <source>
        <dbReference type="ARBA" id="ARBA00022759"/>
    </source>
</evidence>
<evidence type="ECO:0000256" key="14">
    <source>
        <dbReference type="ARBA" id="ARBA00022750"/>
    </source>
</evidence>
<dbReference type="GO" id="GO:0004190">
    <property type="term" value="F:aspartic-type endopeptidase activity"/>
    <property type="evidence" value="ECO:0007669"/>
    <property type="project" value="UniProtKB-KW"/>
</dbReference>
<dbReference type="SUPFAM" id="SSF53098">
    <property type="entry name" value="Ribonuclease H-like"/>
    <property type="match status" value="2"/>
</dbReference>
<dbReference type="GO" id="GO:0006508">
    <property type="term" value="P:proteolysis"/>
    <property type="evidence" value="ECO:0007669"/>
    <property type="project" value="UniProtKB-KW"/>
</dbReference>
<feature type="compositionally biased region" description="Basic residues" evidence="37">
    <location>
        <begin position="28"/>
        <end position="40"/>
    </location>
</feature>
<evidence type="ECO:0000256" key="20">
    <source>
        <dbReference type="ARBA" id="ARBA00022840"/>
    </source>
</evidence>
<keyword evidence="30" id="KW-0511">Multifunctional enzyme</keyword>
<dbReference type="GO" id="GO:0005634">
    <property type="term" value="C:nucleus"/>
    <property type="evidence" value="ECO:0007669"/>
    <property type="project" value="UniProtKB-SubCell"/>
</dbReference>
<dbReference type="Pfam" id="PF17921">
    <property type="entry name" value="Integrase_H2C2"/>
    <property type="match status" value="2"/>
</dbReference>
<sequence>MNRTSTTPPISGSSSGSDVEPSAPSTSKSKKDRKIRKLEKRLREVESRPRFGYHQVDDKLIPPYDPQRNDLAVDVWVRRVDELAKNYLWDDLTIIRLMSNRLVGLARRWYDTQDQLTTSWRSIKKKLIKQFTKPLPFAKLLREAALYETYAGQDLSEYCFNKIEKLRALKLPIPERHLVDAVEMCREHHLKWKSPETKGVSNDNLERSRAGRTEEISTDHSYSVLIVKAHIAFMIVKNQSWNAIVVVVWDTSPVNVLRRRNSSRSLLMHDASIMNPYIMTAILNGKKFKCLVDTGSACTIIRQCVATKLGLVPKQEDTVLRSSDGNYVASTGDVKLEIRVGQPRAVLQVTVVDDKKLLHDCIIGRDFLNLPNVMLLKIGAEVRVSQLSDVKQVCEIENDRKNEDFEVVFGDDVTSENKLKCKRLLLEFTDRISTSLATMGNTDAAKLDIKLVTQEPIACNPYRMSLHEKEILRGIIDDLLINGIVRESTSAYASPVLLVKKKTGDYRMCVDYRRLNAVTVKDKYPLPLIEDQLDRLGGDGKGGKFKYFTALDMFSVFYQVSVDKDSIDKTAFITPDAHYEFLRMPFGLCNSPAVFQRLMNKVLGPLKNTVAFPYIDDVIIPSTTVEEGLHRLRLVLEALRKHNITLRLSKCSFFCTKIDYLGREVGIRPGRAKIVAISNMVPPRTVKQVRQFLGLAGYFRKFVQNFSKVVEPLTKLTRKDVKWCWGSEQQGAFEQVKTALTSRPILAVFDSSLPTELHTDASSLAVGAVLLQTHPGGVQRVVAYFSKQTTVDQRHYHSYELETMAVVYALHHFRVYLLGLQFTVVTDCNALRTTFSKKDLIPRVGRWWLQVQEFTFDIKYKPGSRMPHVDALSRYPVTVDINKIDITEGDWILSAQLQDDKLTTIRKILETGVNNSETKQYFREYVLKNNKVYRKLPDGKRVWEVPRAARWQIVRLCHDQAGHLGIENTLQRIKMHYYFAGMRHFVTKYIKACLNCSYYKNCPGKKQGKLHPIEKTHTLHLDHVGPFETSRRGNKFLLVLVDAFTKFTIIEPVKSTKVKPVVRTLQNIMCIFGVPSRLITDRGSAFTSRTFKIFCETYAIRHVLNAVATPRSNGQCERYNKTIVTMLATTSVESEGELWDTHVKNLQSALNTAFNKGINSTPVKALLGYQAKPVAEAKLLNSLQDTIDRVDLKELREGIKEHIADDQRKQKERYDKTRREAERYQVGDLVLILITSEPCTGSSKKLHPKFKGPFRVTRVLFNDRYEVEDLREGQHNRKQTVVAVDKMKRWIALISGSDVEPSAPSTSKSKKDRKIRKLEKRLREVESRPRFGYHQVDDKLIPPYDPQRNDLAVDVWVRRVDELAKNYLWDDLTIIRLMSNRLVGLARRWYDTQDQLTTSWRSIKKKLIKQFTKPLPFAKLLREAALYETYAGQDLSEYCFNKIEKLRALKLPIPERHLVDAVEMCREHHLKWKSPETKGVSNDNLERSRAGRTEEISTDHSYSVLIVKAHIAFMIVKNQSWNAIVVVVWDTSPVNVLRRRNSSRSLLMHDASIMNPYIMTAILNGKKFKCLVDTGSACTIIRQCVATKLGLVPKQEDTVLRSSDGNYVASTGDVKLEIRVGQPRAVLQVTVVDDKKLLHDCIIGRDFLNLPNVMLLKIGAEVRVSQLSDVKQVCEIENDRKNEDFEVVFGDDVTSENKLKCKRLLLEFTDRISTSLATMGNTDAAKLDIKLVTQEPIACNPYRMSLHEKEILRGIIDDLLINGIVRESTSAYASPVLLVKKKTGDYRMCVDYRRLNAVTVKDKYPLPLIEDQLDRLGGDGKGGKFKYFTALDMFSVFYQVSVDKDSIDKTAFITPDAHYEFLRMPFGLCNSPAVFQRLMNKVLGPLKNTVAFPYIDDVIIPSTTVEEGLHRLRLVLEALRKHNITLRLSKCSFFCTKIDYLGREVGIRPGRAKIVAISNMVPPRTVKQVRQFLGLAGYFRKFVQNFSKVVEPLTKLTRKDVKWCWGSEQQGAFEQVKTALTSRPILAVFDSSLPTELHTDASSLAVGAVLLQTHPGGVQRVVAYFSKQTTVDQRHYHSYELETMAVVYALHHFRVYLLGLQFTVVTDCNALRTTFSKKDLIPRVGRWWLQVQEFTFDIKYKPGSRMPHVDALSRYPVTVDINKIDITEGDWILSAQLQDDKLTTIRKILETGVNNSETKQYFREYVLKNNKVYRKLPDGKRVWEVPRAARWQIVRLCHDQAGHLGIENTLQRIKMHYYFAGMRHFVTKYIKACLNCSYYKNCPGKKQGKLHPIEKTHTLHLDHVGPFETSRRGNKFLLVLVDAFTKFTIIEPVKSTKVKPVVRTLQNIMCIFGVPSRLITDRGSAFTSRTFKIFCETYAIRHVLNAVATPRSNGQCERYNKTIVTMLATTSVESEGELWDTHVKNLQSALNTAFNKGINSTPVKALLGYQAKPVAEAKLLNSLQDTIDRVDLKELREGIKEHIADDQRKQKERYDKTRREAERYQVGDLVLILITSEPCTGSSKKLHPKFKGPFRVTRVLFNDRYEVEDLREGQHNRKQTVVAVDKMKRWIALIHKTRKIMPRHVVCHYWSQGVIDEV</sequence>
<dbReference type="FunFam" id="3.30.420.10:FF:000032">
    <property type="entry name" value="Retrovirus-related Pol polyprotein from transposon 297-like Protein"/>
    <property type="match status" value="2"/>
</dbReference>
<evidence type="ECO:0000313" key="41">
    <source>
        <dbReference type="Proteomes" id="UP000719412"/>
    </source>
</evidence>
<dbReference type="InterPro" id="IPR041588">
    <property type="entry name" value="Integrase_H2C2"/>
</dbReference>
<keyword evidence="18" id="KW-0378">Hydrolase</keyword>
<dbReference type="EMBL" id="JABDTM020009342">
    <property type="protein sequence ID" value="KAH0821123.1"/>
    <property type="molecule type" value="Genomic_DNA"/>
</dbReference>
<dbReference type="GO" id="GO:0004523">
    <property type="term" value="F:RNA-DNA hybrid ribonuclease activity"/>
    <property type="evidence" value="ECO:0007669"/>
    <property type="project" value="UniProtKB-EC"/>
</dbReference>
<dbReference type="FunFam" id="3.30.70.270:FF:000026">
    <property type="entry name" value="Transposon Ty3-G Gag-Pol polyprotein"/>
    <property type="match status" value="2"/>
</dbReference>
<dbReference type="Pfam" id="PF17919">
    <property type="entry name" value="RT_RNaseH_2"/>
    <property type="match status" value="2"/>
</dbReference>
<keyword evidence="13" id="KW-0547">Nucleotide-binding</keyword>
<dbReference type="CDD" id="cd09274">
    <property type="entry name" value="RNase_HI_RT_Ty3"/>
    <property type="match status" value="2"/>
</dbReference>
<dbReference type="PROSITE" id="PS50878">
    <property type="entry name" value="RT_POL"/>
    <property type="match status" value="2"/>
</dbReference>
<evidence type="ECO:0000256" key="12">
    <source>
        <dbReference type="ARBA" id="ARBA00022723"/>
    </source>
</evidence>
<comment type="function">
    <text evidence="31">Reverse transcriptase/ribonuclease H (RT) is a multifunctional enzyme that catalyzes the conversion of the retro-elements RNA genome into dsDNA within the VLP. The enzyme displays a DNA polymerase activity that can copy either DNA or RNA templates, and a ribonuclease H (RNase H) activity that cleaves the RNA strand of RNA-DNA heteroduplexes during plus-strand synthesis and hydrolyzes RNA primers. The conversion leads to a linear dsDNA copy of the retrotransposon that includes long terminal repeats (LTRs) at both ends.</text>
</comment>
<dbReference type="PANTHER" id="PTHR37984:SF5">
    <property type="entry name" value="PROTEIN NYNRIN-LIKE"/>
    <property type="match status" value="1"/>
</dbReference>
<evidence type="ECO:0000256" key="3">
    <source>
        <dbReference type="ARBA" id="ARBA00004123"/>
    </source>
</evidence>
<keyword evidence="25" id="KW-0239">DNA-directed DNA polymerase</keyword>
<keyword evidence="12" id="KW-0479">Metal-binding</keyword>
<feature type="domain" description="Integrase catalytic" evidence="39">
    <location>
        <begin position="1008"/>
        <end position="1170"/>
    </location>
</feature>
<evidence type="ECO:0000256" key="2">
    <source>
        <dbReference type="ARBA" id="ARBA00002180"/>
    </source>
</evidence>
<dbReference type="InterPro" id="IPR000477">
    <property type="entry name" value="RT_dom"/>
</dbReference>
<keyword evidence="17" id="KW-0863">Zinc-finger</keyword>
<dbReference type="FunFam" id="3.10.10.10:FF:000007">
    <property type="entry name" value="Retrovirus-related Pol polyprotein from transposon 17.6-like Protein"/>
    <property type="match status" value="2"/>
</dbReference>
<dbReference type="PROSITE" id="PS50994">
    <property type="entry name" value="INTEGRASE"/>
    <property type="match status" value="2"/>
</dbReference>
<gene>
    <name evidence="40" type="ORF">GEV33_001668</name>
</gene>
<evidence type="ECO:0000259" key="39">
    <source>
        <dbReference type="PROSITE" id="PS50994"/>
    </source>
</evidence>
<dbReference type="Gene3D" id="2.40.70.10">
    <property type="entry name" value="Acid Proteases"/>
    <property type="match status" value="2"/>
</dbReference>
<comment type="subcellular location">
    <subcellularLocation>
        <location evidence="4">Cytoplasm</location>
    </subcellularLocation>
    <subcellularLocation>
        <location evidence="3">Nucleus</location>
    </subcellularLocation>
</comment>
<dbReference type="CDD" id="cd01647">
    <property type="entry name" value="RT_LTR"/>
    <property type="match status" value="2"/>
</dbReference>
<dbReference type="GO" id="GO:0006310">
    <property type="term" value="P:DNA recombination"/>
    <property type="evidence" value="ECO:0007669"/>
    <property type="project" value="UniProtKB-KW"/>
</dbReference>
<dbReference type="Gene3D" id="1.10.340.70">
    <property type="match status" value="2"/>
</dbReference>
<evidence type="ECO:0000256" key="33">
    <source>
        <dbReference type="ARBA" id="ARBA00055265"/>
    </source>
</evidence>
<feature type="domain" description="Integrase catalytic" evidence="39">
    <location>
        <begin position="2288"/>
        <end position="2450"/>
    </location>
</feature>
<keyword evidence="7" id="KW-1188">Viral release from host cell</keyword>
<feature type="region of interest" description="Disordered" evidence="37">
    <location>
        <begin position="1"/>
        <end position="40"/>
    </location>
</feature>
<dbReference type="InterPro" id="IPR050951">
    <property type="entry name" value="Retrovirus_Pol_polyprotein"/>
</dbReference>
<dbReference type="GO" id="GO:0008270">
    <property type="term" value="F:zinc ion binding"/>
    <property type="evidence" value="ECO:0007669"/>
    <property type="project" value="UniProtKB-KW"/>
</dbReference>
<keyword evidence="14" id="KW-0064">Aspartyl protease</keyword>
<dbReference type="InterPro" id="IPR001969">
    <property type="entry name" value="Aspartic_peptidase_AS"/>
</dbReference>
<proteinExistence type="predicted"/>
<keyword evidence="20" id="KW-0067">ATP-binding</keyword>
<evidence type="ECO:0000259" key="38">
    <source>
        <dbReference type="PROSITE" id="PS50878"/>
    </source>
</evidence>
<dbReference type="GO" id="GO:0042575">
    <property type="term" value="C:DNA polymerase complex"/>
    <property type="evidence" value="ECO:0007669"/>
    <property type="project" value="UniProtKB-ARBA"/>
</dbReference>
<evidence type="ECO:0000256" key="17">
    <source>
        <dbReference type="ARBA" id="ARBA00022771"/>
    </source>
</evidence>
<evidence type="ECO:0000256" key="7">
    <source>
        <dbReference type="ARBA" id="ARBA00022612"/>
    </source>
</evidence>
<evidence type="ECO:0000256" key="4">
    <source>
        <dbReference type="ARBA" id="ARBA00004496"/>
    </source>
</evidence>
<evidence type="ECO:0000256" key="9">
    <source>
        <dbReference type="ARBA" id="ARBA00022679"/>
    </source>
</evidence>
<dbReference type="Pfam" id="PF13650">
    <property type="entry name" value="Asp_protease_2"/>
    <property type="match status" value="2"/>
</dbReference>
<dbReference type="InterPro" id="IPR043128">
    <property type="entry name" value="Rev_trsase/Diguanyl_cyclase"/>
</dbReference>
<keyword evidence="29" id="KW-0539">Nucleus</keyword>
<dbReference type="SUPFAM" id="SSF56672">
    <property type="entry name" value="DNA/RNA polymerases"/>
    <property type="match status" value="2"/>
</dbReference>
<dbReference type="InterPro" id="IPR041577">
    <property type="entry name" value="RT_RNaseH_2"/>
</dbReference>
<evidence type="ECO:0000256" key="1">
    <source>
        <dbReference type="ARBA" id="ARBA00000077"/>
    </source>
</evidence>
<accession>A0A8J6LJC7</accession>
<keyword evidence="15" id="KW-0688">Ribosomal frameshifting</keyword>
<dbReference type="GO" id="GO:0005524">
    <property type="term" value="F:ATP binding"/>
    <property type="evidence" value="ECO:0007669"/>
    <property type="project" value="UniProtKB-KW"/>
</dbReference>
<dbReference type="CDD" id="cd00303">
    <property type="entry name" value="retropepsin_like"/>
    <property type="match status" value="2"/>
</dbReference>
<keyword evidence="9" id="KW-0808">Transferase</keyword>
<keyword evidence="23" id="KW-0229">DNA integration</keyword>
<name>A0A8J6LJC7_TENMO</name>
<evidence type="ECO:0000256" key="31">
    <source>
        <dbReference type="ARBA" id="ARBA00025590"/>
    </source>
</evidence>
<evidence type="ECO:0000256" key="35">
    <source>
        <dbReference type="ARBA" id="ARBA00063849"/>
    </source>
</evidence>
<comment type="catalytic activity">
    <reaction evidence="1">
        <text>Endonucleolytic cleavage to 5'-phosphomonoester.</text>
        <dbReference type="EC" id="3.1.26.4"/>
    </reaction>
</comment>
<dbReference type="GO" id="GO:0003964">
    <property type="term" value="F:RNA-directed DNA polymerase activity"/>
    <property type="evidence" value="ECO:0007669"/>
    <property type="project" value="UniProtKB-KW"/>
</dbReference>
<comment type="caution">
    <text evidence="40">The sequence shown here is derived from an EMBL/GenBank/DDBJ whole genome shotgun (WGS) entry which is preliminary data.</text>
</comment>
<keyword evidence="27" id="KW-0238">DNA-binding</keyword>
<evidence type="ECO:0000256" key="18">
    <source>
        <dbReference type="ARBA" id="ARBA00022801"/>
    </source>
</evidence>
<feature type="compositionally biased region" description="Low complexity" evidence="37">
    <location>
        <begin position="1"/>
        <end position="27"/>
    </location>
</feature>
<dbReference type="GO" id="GO:0005737">
    <property type="term" value="C:cytoplasm"/>
    <property type="evidence" value="ECO:0007669"/>
    <property type="project" value="UniProtKB-SubCell"/>
</dbReference>
<keyword evidence="22" id="KW-0694">RNA-binding</keyword>
<dbReference type="GO" id="GO:0075523">
    <property type="term" value="P:viral translational frameshifting"/>
    <property type="evidence" value="ECO:0007669"/>
    <property type="project" value="UniProtKB-KW"/>
</dbReference>
<dbReference type="PANTHER" id="PTHR37984">
    <property type="entry name" value="PROTEIN CBG26694"/>
    <property type="match status" value="1"/>
</dbReference>
<dbReference type="Proteomes" id="UP000719412">
    <property type="component" value="Unassembled WGS sequence"/>
</dbReference>
<feature type="domain" description="Reverse transcriptase" evidence="38">
    <location>
        <begin position="1760"/>
        <end position="1945"/>
    </location>
</feature>
<dbReference type="GO" id="GO:0003723">
    <property type="term" value="F:RNA binding"/>
    <property type="evidence" value="ECO:0007669"/>
    <property type="project" value="UniProtKB-KW"/>
</dbReference>
<dbReference type="GO" id="GO:0003677">
    <property type="term" value="F:DNA binding"/>
    <property type="evidence" value="ECO:0007669"/>
    <property type="project" value="UniProtKB-KW"/>
</dbReference>
<evidence type="ECO:0000256" key="30">
    <source>
        <dbReference type="ARBA" id="ARBA00023268"/>
    </source>
</evidence>
<dbReference type="FunFam" id="3.10.20.370:FF:000001">
    <property type="entry name" value="Retrovirus-related Pol polyprotein from transposon 17.6-like protein"/>
    <property type="match status" value="2"/>
</dbReference>
<reference evidence="40" key="2">
    <citation type="submission" date="2021-08" db="EMBL/GenBank/DDBJ databases">
        <authorList>
            <person name="Eriksson T."/>
        </authorList>
    </citation>
    <scope>NUCLEOTIDE SEQUENCE</scope>
    <source>
        <strain evidence="40">Stoneville</strain>
        <tissue evidence="40">Whole head</tissue>
    </source>
</reference>
<evidence type="ECO:0000256" key="26">
    <source>
        <dbReference type="ARBA" id="ARBA00023113"/>
    </source>
</evidence>
<protein>
    <recommendedName>
        <fullName evidence="5">RNA-directed DNA polymerase</fullName>
        <ecNumber evidence="5">2.7.7.49</ecNumber>
    </recommendedName>
    <alternativeName>
        <fullName evidence="36">Gag3-Pol3</fullName>
    </alternativeName>
</protein>
<evidence type="ECO:0000256" key="5">
    <source>
        <dbReference type="ARBA" id="ARBA00012493"/>
    </source>
</evidence>
<evidence type="ECO:0000256" key="25">
    <source>
        <dbReference type="ARBA" id="ARBA00022932"/>
    </source>
</evidence>
<keyword evidence="21" id="KW-0460">Magnesium</keyword>
<comment type="subunit">
    <text evidence="35">The protease is a homodimer, whose active site consists of two apposed aspartic acid residues.</text>
</comment>
<dbReference type="PROSITE" id="PS00141">
    <property type="entry name" value="ASP_PROTEASE"/>
    <property type="match status" value="2"/>
</dbReference>
<comment type="function">
    <text evidence="32">Integrase (IN) targets the VLP to the nucleus, where a subparticle preintegration complex (PIC) containing at least integrase and the newly synthesized dsDNA copy of the retrotransposon must transit the nuclear membrane. Once in the nucleus, integrase performs the integration of the dsDNA into the host genome.</text>
</comment>
<evidence type="ECO:0000256" key="36">
    <source>
        <dbReference type="ARBA" id="ARBA00082890"/>
    </source>
</evidence>
<dbReference type="InterPro" id="IPR021109">
    <property type="entry name" value="Peptidase_aspartic_dom_sf"/>
</dbReference>
<keyword evidence="10" id="KW-0548">Nucleotidyltransferase</keyword>
<evidence type="ECO:0000256" key="6">
    <source>
        <dbReference type="ARBA" id="ARBA00022490"/>
    </source>
</evidence>
<dbReference type="Pfam" id="PF00078">
    <property type="entry name" value="RVT_1"/>
    <property type="match status" value="2"/>
</dbReference>